<dbReference type="SUPFAM" id="SSF54862">
    <property type="entry name" value="4Fe-4S ferredoxins"/>
    <property type="match status" value="1"/>
</dbReference>
<keyword evidence="4" id="KW-0249">Electron transport</keyword>
<dbReference type="Pfam" id="PF13459">
    <property type="entry name" value="Fer4_15"/>
    <property type="match status" value="1"/>
</dbReference>
<dbReference type="EMBL" id="VXLC01000003">
    <property type="protein sequence ID" value="KAA8889284.1"/>
    <property type="molecule type" value="Genomic_DNA"/>
</dbReference>
<evidence type="ECO:0000256" key="4">
    <source>
        <dbReference type="ARBA" id="ARBA00022982"/>
    </source>
</evidence>
<evidence type="ECO:0000256" key="6">
    <source>
        <dbReference type="ARBA" id="ARBA00023014"/>
    </source>
</evidence>
<comment type="caution">
    <text evidence="8">The sequence shown here is derived from an EMBL/GenBank/DDBJ whole genome shotgun (WGS) entry which is preliminary data.</text>
</comment>
<organism evidence="8 9">
    <name type="scientific">Nocardia colli</name>
    <dbReference type="NCBI Taxonomy" id="2545717"/>
    <lineage>
        <taxon>Bacteria</taxon>
        <taxon>Bacillati</taxon>
        <taxon>Actinomycetota</taxon>
        <taxon>Actinomycetes</taxon>
        <taxon>Mycobacteriales</taxon>
        <taxon>Nocardiaceae</taxon>
        <taxon>Nocardia</taxon>
    </lineage>
</organism>
<dbReference type="Gene3D" id="3.30.70.20">
    <property type="match status" value="1"/>
</dbReference>
<keyword evidence="3" id="KW-0479">Metal-binding</keyword>
<evidence type="ECO:0000313" key="9">
    <source>
        <dbReference type="Proteomes" id="UP000323876"/>
    </source>
</evidence>
<evidence type="ECO:0000256" key="1">
    <source>
        <dbReference type="ARBA" id="ARBA00001927"/>
    </source>
</evidence>
<evidence type="ECO:0000313" key="8">
    <source>
        <dbReference type="EMBL" id="KAA8889284.1"/>
    </source>
</evidence>
<keyword evidence="7" id="KW-0003">3Fe-4S</keyword>
<keyword evidence="5" id="KW-0408">Iron</keyword>
<dbReference type="GO" id="GO:0046872">
    <property type="term" value="F:metal ion binding"/>
    <property type="evidence" value="ECO:0007669"/>
    <property type="project" value="UniProtKB-KW"/>
</dbReference>
<evidence type="ECO:0000256" key="5">
    <source>
        <dbReference type="ARBA" id="ARBA00023004"/>
    </source>
</evidence>
<dbReference type="AlphaFoldDB" id="A0A5N0ELX3"/>
<keyword evidence="9" id="KW-1185">Reference proteome</keyword>
<accession>A0A5N0ELX3</accession>
<dbReference type="OrthoDB" id="14703at2"/>
<evidence type="ECO:0000256" key="2">
    <source>
        <dbReference type="ARBA" id="ARBA00022448"/>
    </source>
</evidence>
<reference evidence="8 9" key="1">
    <citation type="submission" date="2019-09" db="EMBL/GenBank/DDBJ databases">
        <authorList>
            <person name="Wang X."/>
        </authorList>
    </citation>
    <scope>NUCLEOTIDE SEQUENCE [LARGE SCALE GENOMIC DNA]</scope>
    <source>
        <strain evidence="8 9">CICC 11023</strain>
    </source>
</reference>
<proteinExistence type="predicted"/>
<dbReference type="PANTHER" id="PTHR36923:SF3">
    <property type="entry name" value="FERREDOXIN"/>
    <property type="match status" value="1"/>
</dbReference>
<keyword evidence="2" id="KW-0813">Transport</keyword>
<protein>
    <submittedName>
        <fullName evidence="8">Ferredoxin</fullName>
    </submittedName>
</protein>
<sequence>MRVIADLDLCQGHAVCQEEAPDAFRVPKHGQVEILMDTTEPADRADIERAIEYCPTQALSLAPTEGGR</sequence>
<dbReference type="Proteomes" id="UP000323876">
    <property type="component" value="Unassembled WGS sequence"/>
</dbReference>
<evidence type="ECO:0000256" key="7">
    <source>
        <dbReference type="ARBA" id="ARBA00023291"/>
    </source>
</evidence>
<name>A0A5N0ELX3_9NOCA</name>
<dbReference type="PANTHER" id="PTHR36923">
    <property type="entry name" value="FERREDOXIN"/>
    <property type="match status" value="1"/>
</dbReference>
<dbReference type="GO" id="GO:0051538">
    <property type="term" value="F:3 iron, 4 sulfur cluster binding"/>
    <property type="evidence" value="ECO:0007669"/>
    <property type="project" value="UniProtKB-KW"/>
</dbReference>
<evidence type="ECO:0000256" key="3">
    <source>
        <dbReference type="ARBA" id="ARBA00022723"/>
    </source>
</evidence>
<comment type="cofactor">
    <cofactor evidence="1">
        <name>[3Fe-4S] cluster</name>
        <dbReference type="ChEBI" id="CHEBI:21137"/>
    </cofactor>
</comment>
<dbReference type="RefSeq" id="WP_150401558.1">
    <property type="nucleotide sequence ID" value="NZ_VXLC01000003.1"/>
</dbReference>
<gene>
    <name evidence="8" type="ORF">F3087_10065</name>
</gene>
<dbReference type="InterPro" id="IPR051269">
    <property type="entry name" value="Fe-S_cluster_ET"/>
</dbReference>
<keyword evidence="6" id="KW-0411">Iron-sulfur</keyword>